<evidence type="ECO:0000313" key="1">
    <source>
        <dbReference type="EMBL" id="AGN70553.1"/>
    </source>
</evidence>
<proteinExistence type="predicted"/>
<accession>R9UMT6</accession>
<dbReference type="AlphaFoldDB" id="R9UMT6"/>
<dbReference type="KEGG" id="pmw:B2K_38340"/>
<gene>
    <name evidence="1" type="ORF">B2K_38340</name>
</gene>
<evidence type="ECO:0000313" key="2">
    <source>
        <dbReference type="Proteomes" id="UP000007392"/>
    </source>
</evidence>
<reference evidence="1 2" key="1">
    <citation type="submission" date="2013-06" db="EMBL/GenBank/DDBJ databases">
        <title>Complete genome sequence of Paenibacillus mucilaginosus K02.</title>
        <authorList>
            <person name="Xiao B."/>
            <person name="Sun L."/>
            <person name="Xiao L."/>
            <person name="Lian B."/>
        </authorList>
    </citation>
    <scope>NUCLEOTIDE SEQUENCE [LARGE SCALE GENOMIC DNA]</scope>
    <source>
        <strain evidence="1 2">K02</strain>
    </source>
</reference>
<protein>
    <submittedName>
        <fullName evidence="1">Uncharacterized protein</fullName>
    </submittedName>
</protein>
<dbReference type="HOGENOM" id="CLU_2288747_0_0_9"/>
<dbReference type="Proteomes" id="UP000007392">
    <property type="component" value="Chromosome"/>
</dbReference>
<name>R9UMT6_9BACL</name>
<sequence length="101" mass="11470">MEATFMRSITERKKICPSAEYAEIKRSRIRASLGVKARRYLFGSDLYAKHNGAQKDMPERRVCRNQDEGLVPFLFLFLGGPGPHVIRGSEVSCEQLHGLFV</sequence>
<organism evidence="1 2">
    <name type="scientific">Paenibacillus mucilaginosus K02</name>
    <dbReference type="NCBI Taxonomy" id="997761"/>
    <lineage>
        <taxon>Bacteria</taxon>
        <taxon>Bacillati</taxon>
        <taxon>Bacillota</taxon>
        <taxon>Bacilli</taxon>
        <taxon>Bacillales</taxon>
        <taxon>Paenibacillaceae</taxon>
        <taxon>Paenibacillus</taxon>
    </lineage>
</organism>
<dbReference type="EMBL" id="CP003422">
    <property type="protein sequence ID" value="AGN70553.1"/>
    <property type="molecule type" value="Genomic_DNA"/>
</dbReference>